<dbReference type="PROSITE" id="PS50931">
    <property type="entry name" value="HTH_LYSR"/>
    <property type="match status" value="1"/>
</dbReference>
<dbReference type="InterPro" id="IPR005119">
    <property type="entry name" value="LysR_subst-bd"/>
</dbReference>
<dbReference type="InterPro" id="IPR036388">
    <property type="entry name" value="WH-like_DNA-bd_sf"/>
</dbReference>
<dbReference type="Gene3D" id="3.40.190.290">
    <property type="match status" value="1"/>
</dbReference>
<evidence type="ECO:0000313" key="6">
    <source>
        <dbReference type="EMBL" id="SDU85135.1"/>
    </source>
</evidence>
<dbReference type="PRINTS" id="PR00039">
    <property type="entry name" value="HTHLYSR"/>
</dbReference>
<dbReference type="EMBL" id="LT629802">
    <property type="protein sequence ID" value="SDU85135.1"/>
    <property type="molecule type" value="Genomic_DNA"/>
</dbReference>
<dbReference type="Pfam" id="PF00126">
    <property type="entry name" value="HTH_1"/>
    <property type="match status" value="1"/>
</dbReference>
<evidence type="ECO:0000259" key="5">
    <source>
        <dbReference type="PROSITE" id="PS50931"/>
    </source>
</evidence>
<dbReference type="GO" id="GO:0003700">
    <property type="term" value="F:DNA-binding transcription factor activity"/>
    <property type="evidence" value="ECO:0007669"/>
    <property type="project" value="InterPro"/>
</dbReference>
<dbReference type="AlphaFoldDB" id="A0A1H2LWN9"/>
<name>A0A1H2LWN9_9PSED</name>
<evidence type="ECO:0000256" key="4">
    <source>
        <dbReference type="ARBA" id="ARBA00023163"/>
    </source>
</evidence>
<keyword evidence="7" id="KW-1185">Reference proteome</keyword>
<reference evidence="7" key="1">
    <citation type="submission" date="2016-10" db="EMBL/GenBank/DDBJ databases">
        <authorList>
            <person name="Varghese N."/>
            <person name="Submissions S."/>
        </authorList>
    </citation>
    <scope>NUCLEOTIDE SEQUENCE [LARGE SCALE GENOMIC DNA]</scope>
    <source>
        <strain evidence="7">LMG 2223</strain>
    </source>
</reference>
<protein>
    <submittedName>
        <fullName evidence="6">Transcriptional regulator, LysR family</fullName>
    </submittedName>
</protein>
<feature type="domain" description="HTH lysR-type" evidence="5">
    <location>
        <begin position="8"/>
        <end position="60"/>
    </location>
</feature>
<dbReference type="GO" id="GO:0000976">
    <property type="term" value="F:transcription cis-regulatory region binding"/>
    <property type="evidence" value="ECO:0007669"/>
    <property type="project" value="TreeGrafter"/>
</dbReference>
<dbReference type="InterPro" id="IPR036390">
    <property type="entry name" value="WH_DNA-bd_sf"/>
</dbReference>
<evidence type="ECO:0000313" key="7">
    <source>
        <dbReference type="Proteomes" id="UP000198600"/>
    </source>
</evidence>
<organism evidence="6 7">
    <name type="scientific">Pseudomonas mucidolens</name>
    <dbReference type="NCBI Taxonomy" id="46679"/>
    <lineage>
        <taxon>Bacteria</taxon>
        <taxon>Pseudomonadati</taxon>
        <taxon>Pseudomonadota</taxon>
        <taxon>Gammaproteobacteria</taxon>
        <taxon>Pseudomonadales</taxon>
        <taxon>Pseudomonadaceae</taxon>
        <taxon>Pseudomonas</taxon>
    </lineage>
</organism>
<evidence type="ECO:0000256" key="2">
    <source>
        <dbReference type="ARBA" id="ARBA00023015"/>
    </source>
</evidence>
<keyword evidence="2" id="KW-0805">Transcription regulation</keyword>
<dbReference type="STRING" id="46679.SAMN05216202_0564"/>
<dbReference type="PANTHER" id="PTHR30126">
    <property type="entry name" value="HTH-TYPE TRANSCRIPTIONAL REGULATOR"/>
    <property type="match status" value="1"/>
</dbReference>
<evidence type="ECO:0000256" key="1">
    <source>
        <dbReference type="ARBA" id="ARBA00009437"/>
    </source>
</evidence>
<dbReference type="Proteomes" id="UP000198600">
    <property type="component" value="Chromosome I"/>
</dbReference>
<dbReference type="Gene3D" id="1.10.10.10">
    <property type="entry name" value="Winged helix-like DNA-binding domain superfamily/Winged helix DNA-binding domain"/>
    <property type="match status" value="1"/>
</dbReference>
<dbReference type="InterPro" id="IPR000847">
    <property type="entry name" value="LysR_HTH_N"/>
</dbReference>
<dbReference type="SUPFAM" id="SSF46785">
    <property type="entry name" value="Winged helix' DNA-binding domain"/>
    <property type="match status" value="1"/>
</dbReference>
<comment type="similarity">
    <text evidence="1">Belongs to the LysR transcriptional regulatory family.</text>
</comment>
<dbReference type="CDD" id="cd05466">
    <property type="entry name" value="PBP2_LTTR_substrate"/>
    <property type="match status" value="1"/>
</dbReference>
<keyword evidence="3" id="KW-0238">DNA-binding</keyword>
<dbReference type="SUPFAM" id="SSF53850">
    <property type="entry name" value="Periplasmic binding protein-like II"/>
    <property type="match status" value="1"/>
</dbReference>
<dbReference type="Pfam" id="PF03466">
    <property type="entry name" value="LysR_substrate"/>
    <property type="match status" value="1"/>
</dbReference>
<proteinExistence type="inferred from homology"/>
<sequence>MMASHEVLQAFVQAATQGSFSAAARKLGKSQSTVSAAVASLEIDLDVVLFDRSSRKPTLTAAGHVLLQRAEQVLDAGNRLALAASQLSQGLEPKLSIAMSDTYQSGHFDAVLSAFEQRYPDMELEWLIAEYEDLIALVQSGRAQIAFIEAQEVYPPDLTGATVGERAELALFVSPRHPLSSLDGIDQQALQQYRELRLASVINPNENRPAGRVWSAPSFVMLMEMAILGFGWAALPRWLVERFANGQLVELNARGWPRSVAVDALWSRQHPPGPAGSWFLEKMLE</sequence>
<dbReference type="FunFam" id="1.10.10.10:FF:000001">
    <property type="entry name" value="LysR family transcriptional regulator"/>
    <property type="match status" value="1"/>
</dbReference>
<accession>A0A1H2LWN9</accession>
<keyword evidence="4" id="KW-0804">Transcription</keyword>
<dbReference type="PANTHER" id="PTHR30126:SF91">
    <property type="entry name" value="LYSR FAMILY TRANSCRIPTIONAL REGULATOR"/>
    <property type="match status" value="1"/>
</dbReference>
<gene>
    <name evidence="6" type="ORF">SAMN05216202_0564</name>
</gene>
<evidence type="ECO:0000256" key="3">
    <source>
        <dbReference type="ARBA" id="ARBA00023125"/>
    </source>
</evidence>